<dbReference type="Gene3D" id="3.30.530.20">
    <property type="match status" value="1"/>
</dbReference>
<evidence type="ECO:0000313" key="2">
    <source>
        <dbReference type="Proteomes" id="UP000248806"/>
    </source>
</evidence>
<dbReference type="Proteomes" id="UP000248806">
    <property type="component" value="Unassembled WGS sequence"/>
</dbReference>
<keyword evidence="2" id="KW-1185">Reference proteome</keyword>
<name>A0A326TZ36_THEHA</name>
<dbReference type="InterPro" id="IPR019587">
    <property type="entry name" value="Polyketide_cyclase/dehydratase"/>
</dbReference>
<dbReference type="SUPFAM" id="SSF55961">
    <property type="entry name" value="Bet v1-like"/>
    <property type="match status" value="1"/>
</dbReference>
<protein>
    <submittedName>
        <fullName evidence="1">Polyketide cyclase/dehydrase/lipid transport protein</fullName>
    </submittedName>
</protein>
<sequence length="159" mass="17780">MPEVYTVDSVIQIKRPAAEIYDFVSTPANWPGLHPDTIAVGGDTNHPETIGSRFVEVVRHPGRHSSGTPVLWEVTKSERPHLWEISLSGGSELVQQCVITYTLVQQGEETRFSRHMVTVLQPDAKAKLKPERLSSFQKSDVHDEYLRRVKAHLEGGVTA</sequence>
<dbReference type="Pfam" id="PF10604">
    <property type="entry name" value="Polyketide_cyc2"/>
    <property type="match status" value="1"/>
</dbReference>
<dbReference type="EMBL" id="QKUF01000032">
    <property type="protein sequence ID" value="PZW22519.1"/>
    <property type="molecule type" value="Genomic_DNA"/>
</dbReference>
<gene>
    <name evidence="1" type="ORF">EI42_05425</name>
</gene>
<evidence type="ECO:0000313" key="1">
    <source>
        <dbReference type="EMBL" id="PZW22519.1"/>
    </source>
</evidence>
<dbReference type="OrthoDB" id="5965958at2"/>
<dbReference type="AlphaFoldDB" id="A0A326TZ36"/>
<reference evidence="1 2" key="1">
    <citation type="submission" date="2018-06" db="EMBL/GenBank/DDBJ databases">
        <title>Genomic Encyclopedia of Archaeal and Bacterial Type Strains, Phase II (KMG-II): from individual species to whole genera.</title>
        <authorList>
            <person name="Goeker M."/>
        </authorList>
    </citation>
    <scope>NUCLEOTIDE SEQUENCE [LARGE SCALE GENOMIC DNA]</scope>
    <source>
        <strain evidence="1 2">ATCC BAA-1881</strain>
    </source>
</reference>
<accession>A0A326TZ36</accession>
<organism evidence="1 2">
    <name type="scientific">Thermosporothrix hazakensis</name>
    <dbReference type="NCBI Taxonomy" id="644383"/>
    <lineage>
        <taxon>Bacteria</taxon>
        <taxon>Bacillati</taxon>
        <taxon>Chloroflexota</taxon>
        <taxon>Ktedonobacteria</taxon>
        <taxon>Ktedonobacterales</taxon>
        <taxon>Thermosporotrichaceae</taxon>
        <taxon>Thermosporothrix</taxon>
    </lineage>
</organism>
<dbReference type="RefSeq" id="WP_111325685.1">
    <property type="nucleotide sequence ID" value="NZ_BIFX01000002.1"/>
</dbReference>
<comment type="caution">
    <text evidence="1">The sequence shown here is derived from an EMBL/GenBank/DDBJ whole genome shotgun (WGS) entry which is preliminary data.</text>
</comment>
<dbReference type="InterPro" id="IPR023393">
    <property type="entry name" value="START-like_dom_sf"/>
</dbReference>
<proteinExistence type="predicted"/>